<dbReference type="WBParaSite" id="RSKR_0000322500.1">
    <property type="protein sequence ID" value="RSKR_0000322500.1"/>
    <property type="gene ID" value="RSKR_0000322500"/>
</dbReference>
<sequence length="348" mass="38543">MADAPIEHAEVMRPIARDFEEDLQMTNFKSCMVKSLFGVVAHPLHVSKTLTQLGYEPFPLTMGNVFIFGGRQAYFLPNGFSYMKQLAQANGWQVLFKGADAFFLANFLFNYTKNEFLSYLDTEYPDFGGVAVKNAEDFTKLDTRGAFSTAWRSTVRDLAASTVATVISRPFTVIFVREVAQIIGGESKYTHVISSLYKIGHEEGPKGFFSGLTAAIVGTGAMVVATHVLSFAIDRLILQVPVDPSSTQEDHVEKTKKTRGIIHKIIPFAVGNFSYPYQVVATVMSVAGSNLLCSLLPYTPPFYHWQDVHSYLGPVGVTRGARMFMREQKGAILVGPNNVLYANNKYIS</sequence>
<accession>A0AC35TQ39</accession>
<reference evidence="2" key="1">
    <citation type="submission" date="2016-11" db="UniProtKB">
        <authorList>
            <consortium name="WormBaseParasite"/>
        </authorList>
    </citation>
    <scope>IDENTIFICATION</scope>
    <source>
        <strain evidence="2">KR3021</strain>
    </source>
</reference>
<evidence type="ECO:0000313" key="2">
    <source>
        <dbReference type="WBParaSite" id="RSKR_0000322500.1"/>
    </source>
</evidence>
<name>A0AC35TQ39_9BILA</name>
<dbReference type="Proteomes" id="UP000095286">
    <property type="component" value="Unplaced"/>
</dbReference>
<evidence type="ECO:0000313" key="1">
    <source>
        <dbReference type="Proteomes" id="UP000095286"/>
    </source>
</evidence>
<protein>
    <submittedName>
        <fullName evidence="2">Mitochondrial carrier protein</fullName>
    </submittedName>
</protein>
<organism evidence="1 2">
    <name type="scientific">Rhabditophanes sp. KR3021</name>
    <dbReference type="NCBI Taxonomy" id="114890"/>
    <lineage>
        <taxon>Eukaryota</taxon>
        <taxon>Metazoa</taxon>
        <taxon>Ecdysozoa</taxon>
        <taxon>Nematoda</taxon>
        <taxon>Chromadorea</taxon>
        <taxon>Rhabditida</taxon>
        <taxon>Tylenchina</taxon>
        <taxon>Panagrolaimomorpha</taxon>
        <taxon>Strongyloidoidea</taxon>
        <taxon>Alloionematidae</taxon>
        <taxon>Rhabditophanes</taxon>
    </lineage>
</organism>
<proteinExistence type="predicted"/>